<evidence type="ECO:0000256" key="1">
    <source>
        <dbReference type="SAM" id="Coils"/>
    </source>
</evidence>
<organism evidence="3 4">
    <name type="scientific">Microthyrium microscopicum</name>
    <dbReference type="NCBI Taxonomy" id="703497"/>
    <lineage>
        <taxon>Eukaryota</taxon>
        <taxon>Fungi</taxon>
        <taxon>Dikarya</taxon>
        <taxon>Ascomycota</taxon>
        <taxon>Pezizomycotina</taxon>
        <taxon>Dothideomycetes</taxon>
        <taxon>Dothideomycetes incertae sedis</taxon>
        <taxon>Microthyriales</taxon>
        <taxon>Microthyriaceae</taxon>
        <taxon>Microthyrium</taxon>
    </lineage>
</organism>
<name>A0A6A6UKQ8_9PEZI</name>
<evidence type="ECO:0000256" key="2">
    <source>
        <dbReference type="SAM" id="MobiDB-lite"/>
    </source>
</evidence>
<reference evidence="3" key="1">
    <citation type="journal article" date="2020" name="Stud. Mycol.">
        <title>101 Dothideomycetes genomes: a test case for predicting lifestyles and emergence of pathogens.</title>
        <authorList>
            <person name="Haridas S."/>
            <person name="Albert R."/>
            <person name="Binder M."/>
            <person name="Bloem J."/>
            <person name="Labutti K."/>
            <person name="Salamov A."/>
            <person name="Andreopoulos B."/>
            <person name="Baker S."/>
            <person name="Barry K."/>
            <person name="Bills G."/>
            <person name="Bluhm B."/>
            <person name="Cannon C."/>
            <person name="Castanera R."/>
            <person name="Culley D."/>
            <person name="Daum C."/>
            <person name="Ezra D."/>
            <person name="Gonzalez J."/>
            <person name="Henrissat B."/>
            <person name="Kuo A."/>
            <person name="Liang C."/>
            <person name="Lipzen A."/>
            <person name="Lutzoni F."/>
            <person name="Magnuson J."/>
            <person name="Mondo S."/>
            <person name="Nolan M."/>
            <person name="Ohm R."/>
            <person name="Pangilinan J."/>
            <person name="Park H.-J."/>
            <person name="Ramirez L."/>
            <person name="Alfaro M."/>
            <person name="Sun H."/>
            <person name="Tritt A."/>
            <person name="Yoshinaga Y."/>
            <person name="Zwiers L.-H."/>
            <person name="Turgeon B."/>
            <person name="Goodwin S."/>
            <person name="Spatafora J."/>
            <person name="Crous P."/>
            <person name="Grigoriev I."/>
        </authorList>
    </citation>
    <scope>NUCLEOTIDE SEQUENCE</scope>
    <source>
        <strain evidence="3">CBS 115976</strain>
    </source>
</reference>
<feature type="region of interest" description="Disordered" evidence="2">
    <location>
        <begin position="103"/>
        <end position="128"/>
    </location>
</feature>
<feature type="coiled-coil region" evidence="1">
    <location>
        <begin position="68"/>
        <end position="102"/>
    </location>
</feature>
<dbReference type="Proteomes" id="UP000799302">
    <property type="component" value="Unassembled WGS sequence"/>
</dbReference>
<feature type="compositionally biased region" description="Basic and acidic residues" evidence="2">
    <location>
        <begin position="103"/>
        <end position="121"/>
    </location>
</feature>
<keyword evidence="4" id="KW-1185">Reference proteome</keyword>
<dbReference type="EMBL" id="MU004233">
    <property type="protein sequence ID" value="KAF2671474.1"/>
    <property type="molecule type" value="Genomic_DNA"/>
</dbReference>
<evidence type="ECO:0000313" key="3">
    <source>
        <dbReference type="EMBL" id="KAF2671474.1"/>
    </source>
</evidence>
<protein>
    <submittedName>
        <fullName evidence="3">Uncharacterized protein</fullName>
    </submittedName>
</protein>
<gene>
    <name evidence="3" type="ORF">BT63DRAFT_477946</name>
</gene>
<dbReference type="OrthoDB" id="5383650at2759"/>
<sequence length="456" mass="51784">MVFRDMFLSRDEQMIARNAADSVHNRYGNNISKFMHRNQDGVYPIQGGLSGDLLEDLFDFTRALLREKRRLADELSSRDRTIKEAKQKIDQLNTDIRNADAIQKKHDSETRKAKKDHDKQVSDMSQEHSAIVSSMKSNHESTRMKMDANHKSTIVTKDRDHKNEVDNLISQLLVNQKDNDYWPDDKLKLQFRELQRQVEELTAAQHSELLIRHGQRLGNELDPTGFLGRVEGGRSRFFLRGRIWSILVEHFFSAPFGFGAFGTGEAKRQVFTIHETFQNLLDGNNTPTANGSATDLSAYSRETTANTWRAALFQRINSRISNKNSSGYFGIRRLSEKNRSDASEKIMRFLSGVVQLSGGNLRETLREEVDHITALAFQIALQFGIHPARLQLIIPQPDQSVQIGDEYQDCEDGNTNKGSIVTVDLVVLPGLEKVGDGRLDLNSKRAIVPCEVYPVL</sequence>
<accession>A0A6A6UKQ8</accession>
<evidence type="ECO:0000313" key="4">
    <source>
        <dbReference type="Proteomes" id="UP000799302"/>
    </source>
</evidence>
<keyword evidence="1" id="KW-0175">Coiled coil</keyword>
<proteinExistence type="predicted"/>
<dbReference type="AlphaFoldDB" id="A0A6A6UKQ8"/>